<keyword evidence="3" id="KW-1185">Reference proteome</keyword>
<evidence type="ECO:0000313" key="2">
    <source>
        <dbReference type="EMBL" id="KAB1206110.1"/>
    </source>
</evidence>
<dbReference type="Proteomes" id="UP000516437">
    <property type="component" value="Chromosome 7"/>
</dbReference>
<dbReference type="EMBL" id="RXIC02000025">
    <property type="protein sequence ID" value="KAB1206110.1"/>
    <property type="molecule type" value="Genomic_DNA"/>
</dbReference>
<protein>
    <submittedName>
        <fullName evidence="2">Uncharacterized protein</fullName>
    </submittedName>
</protein>
<organism evidence="2 3">
    <name type="scientific">Morella rubra</name>
    <name type="common">Chinese bayberry</name>
    <dbReference type="NCBI Taxonomy" id="262757"/>
    <lineage>
        <taxon>Eukaryota</taxon>
        <taxon>Viridiplantae</taxon>
        <taxon>Streptophyta</taxon>
        <taxon>Embryophyta</taxon>
        <taxon>Tracheophyta</taxon>
        <taxon>Spermatophyta</taxon>
        <taxon>Magnoliopsida</taxon>
        <taxon>eudicotyledons</taxon>
        <taxon>Gunneridae</taxon>
        <taxon>Pentapetalae</taxon>
        <taxon>rosids</taxon>
        <taxon>fabids</taxon>
        <taxon>Fagales</taxon>
        <taxon>Myricaceae</taxon>
        <taxon>Morella</taxon>
    </lineage>
</organism>
<sequence length="227" mass="26348">MDMDDHDARRFEEVETDRERESSMQKKRHYSRREHYDERRQKLEKRKDKGVCFKNGEKWGKEYRCKTGKLFMIDDTNEDKDRLNLGDASSGDDTAKFTLEDKSSLDAKGNDEGQGLDIMRWQGGQKEGEEMFGSSNSSCLWNIPRKDKGVCFKNGEKWGKEYRCKTGKLFMIDDTNEDKDRLNLGDASSGDDTAKFTLEDKSSLDAKGNDEGLIRRSMRLVEKEMDM</sequence>
<gene>
    <name evidence="2" type="ORF">CJ030_MR7G011663</name>
</gene>
<comment type="caution">
    <text evidence="2">The sequence shown here is derived from an EMBL/GenBank/DDBJ whole genome shotgun (WGS) entry which is preliminary data.</text>
</comment>
<feature type="compositionally biased region" description="Basic and acidic residues" evidence="1">
    <location>
        <begin position="1"/>
        <end position="24"/>
    </location>
</feature>
<accession>A0A6A1V4D5</accession>
<evidence type="ECO:0000256" key="1">
    <source>
        <dbReference type="SAM" id="MobiDB-lite"/>
    </source>
</evidence>
<dbReference type="AlphaFoldDB" id="A0A6A1V4D5"/>
<evidence type="ECO:0000313" key="3">
    <source>
        <dbReference type="Proteomes" id="UP000516437"/>
    </source>
</evidence>
<feature type="compositionally biased region" description="Basic and acidic residues" evidence="1">
    <location>
        <begin position="33"/>
        <end position="42"/>
    </location>
</feature>
<feature type="region of interest" description="Disordered" evidence="1">
    <location>
        <begin position="1"/>
        <end position="42"/>
    </location>
</feature>
<proteinExistence type="predicted"/>
<reference evidence="2 3" key="1">
    <citation type="journal article" date="2019" name="Plant Biotechnol. J.">
        <title>The red bayberry genome and genetic basis of sex determination.</title>
        <authorList>
            <person name="Jia H.M."/>
            <person name="Jia H.J."/>
            <person name="Cai Q.L."/>
            <person name="Wang Y."/>
            <person name="Zhao H.B."/>
            <person name="Yang W.F."/>
            <person name="Wang G.Y."/>
            <person name="Li Y.H."/>
            <person name="Zhan D.L."/>
            <person name="Shen Y.T."/>
            <person name="Niu Q.F."/>
            <person name="Chang L."/>
            <person name="Qiu J."/>
            <person name="Zhao L."/>
            <person name="Xie H.B."/>
            <person name="Fu W.Y."/>
            <person name="Jin J."/>
            <person name="Li X.W."/>
            <person name="Jiao Y."/>
            <person name="Zhou C.C."/>
            <person name="Tu T."/>
            <person name="Chai C.Y."/>
            <person name="Gao J.L."/>
            <person name="Fan L.J."/>
            <person name="van de Weg E."/>
            <person name="Wang J.Y."/>
            <person name="Gao Z.S."/>
        </authorList>
    </citation>
    <scope>NUCLEOTIDE SEQUENCE [LARGE SCALE GENOMIC DNA]</scope>
    <source>
        <tissue evidence="2">Leaves</tissue>
    </source>
</reference>
<name>A0A6A1V4D5_9ROSI</name>